<evidence type="ECO:0000313" key="3">
    <source>
        <dbReference type="EMBL" id="PKI70060.1"/>
    </source>
</evidence>
<protein>
    <submittedName>
        <fullName evidence="2">Uncharacterized protein</fullName>
    </submittedName>
</protein>
<evidence type="ECO:0000313" key="4">
    <source>
        <dbReference type="Proteomes" id="UP000197138"/>
    </source>
</evidence>
<keyword evidence="5" id="KW-1185">Reference proteome</keyword>
<evidence type="ECO:0000313" key="5">
    <source>
        <dbReference type="Proteomes" id="UP000233551"/>
    </source>
</evidence>
<dbReference type="GeneID" id="116195261"/>
<reference evidence="3 5" key="3">
    <citation type="submission" date="2017-11" db="EMBL/GenBank/DDBJ databases">
        <title>De-novo sequencing of pomegranate (Punica granatum L.) genome.</title>
        <authorList>
            <person name="Akparov Z."/>
            <person name="Amiraslanov A."/>
            <person name="Hajiyeva S."/>
            <person name="Abbasov M."/>
            <person name="Kaur K."/>
            <person name="Hamwieh A."/>
            <person name="Solovyev V."/>
            <person name="Salamov A."/>
            <person name="Braich B."/>
            <person name="Kosarev P."/>
            <person name="Mahmoud A."/>
            <person name="Hajiyev E."/>
            <person name="Babayeva S."/>
            <person name="Izzatullayeva V."/>
            <person name="Mammadov A."/>
            <person name="Mammadov A."/>
            <person name="Sharifova S."/>
            <person name="Ojaghi J."/>
            <person name="Eynullazada K."/>
            <person name="Bayramov B."/>
            <person name="Abdulazimova A."/>
            <person name="Shahmuradov I."/>
        </authorList>
    </citation>
    <scope>NUCLEOTIDE SEQUENCE [LARGE SCALE GENOMIC DNA]</scope>
    <source>
        <strain evidence="3">AG2017</strain>
        <strain evidence="5">cv. AG2017</strain>
        <tissue evidence="3">Leaf</tissue>
    </source>
</reference>
<evidence type="ECO:0000256" key="1">
    <source>
        <dbReference type="SAM" id="MobiDB-lite"/>
    </source>
</evidence>
<dbReference type="PANTHER" id="PTHR21654:SF31">
    <property type="entry name" value="OS02G0104500 PROTEIN"/>
    <property type="match status" value="1"/>
</dbReference>
<dbReference type="STRING" id="22663.A0A218VRZ1"/>
<reference evidence="4" key="1">
    <citation type="journal article" date="2017" name="Plant J.">
        <title>The pomegranate (Punica granatum L.) genome and the genomics of punicalagin biosynthesis.</title>
        <authorList>
            <person name="Qin G."/>
            <person name="Xu C."/>
            <person name="Ming R."/>
            <person name="Tang H."/>
            <person name="Guyot R."/>
            <person name="Kramer E.M."/>
            <person name="Hu Y."/>
            <person name="Yi X."/>
            <person name="Qi Y."/>
            <person name="Xu X."/>
            <person name="Gao Z."/>
            <person name="Pan H."/>
            <person name="Jian J."/>
            <person name="Tian Y."/>
            <person name="Yue Z."/>
            <person name="Xu Y."/>
        </authorList>
    </citation>
    <scope>NUCLEOTIDE SEQUENCE [LARGE SCALE GENOMIC DNA]</scope>
    <source>
        <strain evidence="4">cv. Dabenzi</strain>
    </source>
</reference>
<name>A0A218VRZ1_PUNGR</name>
<feature type="region of interest" description="Disordered" evidence="1">
    <location>
        <begin position="221"/>
        <end position="244"/>
    </location>
</feature>
<reference evidence="2" key="2">
    <citation type="submission" date="2017-06" db="EMBL/GenBank/DDBJ databases">
        <title>The pomegranate genome and the genomics of punicalagin biosynthesis.</title>
        <authorList>
            <person name="Xu C."/>
        </authorList>
    </citation>
    <scope>NUCLEOTIDE SEQUENCE [LARGE SCALE GENOMIC DNA]</scope>
    <source>
        <tissue evidence="2">Fresh leaf</tissue>
    </source>
</reference>
<dbReference type="Proteomes" id="UP000197138">
    <property type="component" value="Unassembled WGS sequence"/>
</dbReference>
<dbReference type="EMBL" id="PGOL01000475">
    <property type="protein sequence ID" value="PKI70060.1"/>
    <property type="molecule type" value="Genomic_DNA"/>
</dbReference>
<sequence>MHNSRYGLENSNHGREQFMEAHRTPSLFSVPYHHLHHNHHLPRYPQITFRQPMQELPAIFKLDQGEHEEEEEEEEEQLGRCFQGLFGHTGLQSQPGVHHQAPVPSVNVNFELGLSENGSCNPAPCYSISNEAQVLHLPQQDCYSAPKEPSWRSLSIGDLNTDIRMCNEMENMGSALFGELEAVCNLAKGREVSQTCSSTALTAENSPPIMPLTALKDLNAGPARVDSRGSESLKSVSLRKAERRKRKRKLNEELRLTSAFLEALLKQVMDHQDFLHRKFLEVIERMERERIEREQEWRKREVRKNESEAAARAREQALVTSREALIVNYLQKIMDQSPNLPKESNPQLSRRKC</sequence>
<proteinExistence type="predicted"/>
<comment type="caution">
    <text evidence="2">The sequence shown here is derived from an EMBL/GenBank/DDBJ whole genome shotgun (WGS) entry which is preliminary data.</text>
</comment>
<gene>
    <name evidence="2" type="ORF">CDL15_Pgr022059</name>
    <name evidence="3" type="ORF">CRG98_009523</name>
</gene>
<dbReference type="EMBL" id="MTKT01006103">
    <property type="protein sequence ID" value="OWM63314.1"/>
    <property type="molecule type" value="Genomic_DNA"/>
</dbReference>
<dbReference type="Proteomes" id="UP000233551">
    <property type="component" value="Unassembled WGS sequence"/>
</dbReference>
<dbReference type="AlphaFoldDB" id="A0A218VRZ1"/>
<dbReference type="PANTHER" id="PTHR21654">
    <property type="entry name" value="FI21293P1"/>
    <property type="match status" value="1"/>
</dbReference>
<accession>A0A218VRZ1</accession>
<organism evidence="2 4">
    <name type="scientific">Punica granatum</name>
    <name type="common">Pomegranate</name>
    <dbReference type="NCBI Taxonomy" id="22663"/>
    <lineage>
        <taxon>Eukaryota</taxon>
        <taxon>Viridiplantae</taxon>
        <taxon>Streptophyta</taxon>
        <taxon>Embryophyta</taxon>
        <taxon>Tracheophyta</taxon>
        <taxon>Spermatophyta</taxon>
        <taxon>Magnoliopsida</taxon>
        <taxon>eudicotyledons</taxon>
        <taxon>Gunneridae</taxon>
        <taxon>Pentapetalae</taxon>
        <taxon>rosids</taxon>
        <taxon>malvids</taxon>
        <taxon>Myrtales</taxon>
        <taxon>Lythraceae</taxon>
        <taxon>Punica</taxon>
    </lineage>
</organism>
<dbReference type="OrthoDB" id="691673at2759"/>
<evidence type="ECO:0000313" key="2">
    <source>
        <dbReference type="EMBL" id="OWM63314.1"/>
    </source>
</evidence>